<evidence type="ECO:0000313" key="8">
    <source>
        <dbReference type="EMBL" id="KAK2723836.1"/>
    </source>
</evidence>
<dbReference type="Gene3D" id="1.25.10.20">
    <property type="entry name" value="Vitellinogen, superhelical"/>
    <property type="match status" value="1"/>
</dbReference>
<sequence length="1597" mass="178432">MLATSVKISILVAADISTMYSLRVVLLLGALSFSSGWKVGQELEYGYTGTSVATVKGLGNQFAVVQLKGVLIAQAVDESTLTIRLSRVSAYSLPKFVGDLANIYDAVYDVEGQSLKLEVSDNEAIERPFQVFMQNGTVRNISVSPSDPIWVINIKKSIADVIQLNSGAVHGSSPMFEKVLYHDEKEANTVVDIYENTIFGNCKVNFRTSRLTGALVLTDKEYDFVQKFCLKTTPVFELYKQIDLDSCSKDTKSLYNHILPSMHACRPDASKCGITFQRAAGNRYHACRSSTGDWRIVRAQAFDDSLVKPFGTNSQELFAGGVLTLDLRKVRTVEVALPVPENSITFSSLAYQFPESVNDRNEIAPPGFEDSPSTRPVNILEAQDEILQTVRDVAASIDPESGDRHIDTTDRLHEVLDYVAMLKLSEIQEIAKKVADEPSTVRFLLLDVLATAGTPATSKFVADILRSGKLEPSLVTPNVANIAMSLFYYIKIPSTEVLGDLMDLVKFSGKYEKDPQLHTTALMGMAELLFHACAEHRLSDIRFPTRTYGRFCSPDDAVYKEFVDYITGLLNGASTKFETMAYLTVAGTLGTSEMFPLLLPYVRGVADSSPSVRSRAVLALHRYAYLDRERVVAIVNALYDNRSENPEVRMAALAILLNSNAPFATWQKVAWNSWFEKNNQVAAFASSLVGTIAEIPEYQVQYSELINKAKAAKNFMKPSDYNNYYSSSKHRGSWSNSLNAGYLLHTPTWMSGHQTQPLAQSYRIGFQTGPDIIMLLQAHLWKYGIEDLYQKVYQAMSPPVKQSRPRAINFALADLGNLFTKLGIEKHPDEDTNTFIQITMLWNMHRLLSLDSIDKTWPTKSKNFDALLKKDGGLNLQVQKFRSWKETKISYPSVTGVPVTFENHIPSLASAHVKLSGNFKSIYNFSLEVDGNIGIAVDNIGQLRMDLPFVNSYVASGVESHLQIALPKKWELELGLENKANIGIRFSISPSEVKRNLFENKVTPFTIIGSVSDYKPLNEKSGFEKVHVSEPQKKSWNGLYGIFTVNSERPKDQNFARYDPVQWIFPGSLESHDARVPLPEKIRTMSDFTVAFQRTKVMKYDPARFNFFAAGSTSEAPRPLADSIDGYDFENDTEIKGGKLFHNKLTTSTAGKAIASVVVRSAQDYDGLQKIVDVVLSIGDKAKCLKFRRQNPALSTFECACSTCPVQARASLIFGEGEGCNEKLAEGEIIYTRTEEQLAYAETSPEYKACQTDMEQGIMASQDCHKARILAETYDKMSIRIPGFNKLNTLHDMGQILRRINQFFGMKFKTKQVEDDGAFLQTVTFTHDGKSFDVATRCMGEEVTMENSRNYFKGALPFTPRQSITDLIASLGVRGENPACYISRNRVQTFDGVTYNYTIDTCPHLVTSDCSSRSKFAVLVMQETNGNLGLRVITEFDRYHISSKRVVDLNLQKEINLDENGIMMIKDGRVSSALYKQNNGDYLLVLPRETLSVYFKGNDIIVKSSAKNRGRLCGLCGDMNFEQSMEFFDPKRCALSSGALMATSYRIQTNNCPDLQEEQKEALDLYRQECQSIDETIRSALPIAKKQNSSQYRANCA</sequence>
<dbReference type="SMART" id="SM00638">
    <property type="entry name" value="LPD_N"/>
    <property type="match status" value="1"/>
</dbReference>
<dbReference type="Pfam" id="PF00094">
    <property type="entry name" value="VWD"/>
    <property type="match status" value="1"/>
</dbReference>
<dbReference type="PROSITE" id="PS51211">
    <property type="entry name" value="VITELLOGENIN"/>
    <property type="match status" value="1"/>
</dbReference>
<feature type="domain" description="Vitellogenin" evidence="6">
    <location>
        <begin position="37"/>
        <end position="760"/>
    </location>
</feature>
<dbReference type="GO" id="GO:0005319">
    <property type="term" value="F:lipid transporter activity"/>
    <property type="evidence" value="ECO:0007669"/>
    <property type="project" value="InterPro"/>
</dbReference>
<dbReference type="InterPro" id="IPR050733">
    <property type="entry name" value="Vitellogenin/Apolipophorin"/>
</dbReference>
<dbReference type="SUPFAM" id="SSF48431">
    <property type="entry name" value="Lipovitellin-phosvitin complex, superhelical domain"/>
    <property type="match status" value="1"/>
</dbReference>
<dbReference type="Gene3D" id="2.30.230.10">
    <property type="entry name" value="Lipovitellin, beta-sheet shell regions, chain A"/>
    <property type="match status" value="1"/>
</dbReference>
<evidence type="ECO:0000256" key="5">
    <source>
        <dbReference type="PROSITE-ProRule" id="PRU00557"/>
    </source>
</evidence>
<dbReference type="SMART" id="SM00216">
    <property type="entry name" value="VWD"/>
    <property type="match status" value="1"/>
</dbReference>
<keyword evidence="3" id="KW-1015">Disulfide bond</keyword>
<dbReference type="SUPFAM" id="SSF56968">
    <property type="entry name" value="Lipovitellin-phosvitin complex, beta-sheet shell regions"/>
    <property type="match status" value="2"/>
</dbReference>
<evidence type="ECO:0000256" key="2">
    <source>
        <dbReference type="ARBA" id="ARBA00022761"/>
    </source>
</evidence>
<proteinExistence type="predicted"/>
<evidence type="ECO:0000259" key="7">
    <source>
        <dbReference type="PROSITE" id="PS51233"/>
    </source>
</evidence>
<name>A0AA88LH31_ARTSF</name>
<keyword evidence="9" id="KW-1185">Reference proteome</keyword>
<gene>
    <name evidence="8" type="ORF">QYM36_002253</name>
</gene>
<reference evidence="8" key="1">
    <citation type="submission" date="2023-07" db="EMBL/GenBank/DDBJ databases">
        <title>Chromosome-level genome assembly of Artemia franciscana.</title>
        <authorList>
            <person name="Jo E."/>
        </authorList>
    </citation>
    <scope>NUCLEOTIDE SEQUENCE</scope>
    <source>
        <tissue evidence="8">Whole body</tissue>
    </source>
</reference>
<dbReference type="InterPro" id="IPR011030">
    <property type="entry name" value="Lipovitellin_superhlx_dom"/>
</dbReference>
<dbReference type="PANTHER" id="PTHR23345:SF15">
    <property type="entry name" value="VITELLOGENIN 1-RELATED"/>
    <property type="match status" value="1"/>
</dbReference>
<dbReference type="PROSITE" id="PS51233">
    <property type="entry name" value="VWFD"/>
    <property type="match status" value="1"/>
</dbReference>
<evidence type="ECO:0008006" key="10">
    <source>
        <dbReference type="Google" id="ProtNLM"/>
    </source>
</evidence>
<dbReference type="InterPro" id="IPR015819">
    <property type="entry name" value="Lipid_transp_b-sht_shell"/>
</dbReference>
<comment type="caution">
    <text evidence="8">The sequence shown here is derived from an EMBL/GenBank/DDBJ whole genome shotgun (WGS) entry which is preliminary data.</text>
</comment>
<comment type="caution">
    <text evidence="5">Lacks conserved residue(s) required for the propagation of feature annotation.</text>
</comment>
<keyword evidence="4" id="KW-0325">Glycoprotein</keyword>
<organism evidence="8 9">
    <name type="scientific">Artemia franciscana</name>
    <name type="common">Brine shrimp</name>
    <name type="synonym">Artemia sanfranciscana</name>
    <dbReference type="NCBI Taxonomy" id="6661"/>
    <lineage>
        <taxon>Eukaryota</taxon>
        <taxon>Metazoa</taxon>
        <taxon>Ecdysozoa</taxon>
        <taxon>Arthropoda</taxon>
        <taxon>Crustacea</taxon>
        <taxon>Branchiopoda</taxon>
        <taxon>Anostraca</taxon>
        <taxon>Artemiidae</taxon>
        <taxon>Artemia</taxon>
    </lineage>
</organism>
<dbReference type="Pfam" id="PF09172">
    <property type="entry name" value="Vit_open_b-sht"/>
    <property type="match status" value="1"/>
</dbReference>
<keyword evidence="1" id="KW-0732">Signal</keyword>
<dbReference type="Gene3D" id="2.20.80.10">
    <property type="entry name" value="Lipovitellin-phosvitin complex, chain A, domain 4"/>
    <property type="match status" value="1"/>
</dbReference>
<dbReference type="InterPro" id="IPR015255">
    <property type="entry name" value="Vitellinogen_open_b-sht"/>
</dbReference>
<accession>A0AA88LH31</accession>
<evidence type="ECO:0000259" key="6">
    <source>
        <dbReference type="PROSITE" id="PS51211"/>
    </source>
</evidence>
<dbReference type="InterPro" id="IPR015816">
    <property type="entry name" value="Vitellinogen_b-sht_N"/>
</dbReference>
<evidence type="ECO:0000256" key="1">
    <source>
        <dbReference type="ARBA" id="ARBA00022729"/>
    </source>
</evidence>
<dbReference type="PANTHER" id="PTHR23345">
    <property type="entry name" value="VITELLOGENIN-RELATED"/>
    <property type="match status" value="1"/>
</dbReference>
<evidence type="ECO:0000313" key="9">
    <source>
        <dbReference type="Proteomes" id="UP001187531"/>
    </source>
</evidence>
<dbReference type="InterPro" id="IPR001846">
    <property type="entry name" value="VWF_type-D"/>
</dbReference>
<evidence type="ECO:0000256" key="3">
    <source>
        <dbReference type="ARBA" id="ARBA00023157"/>
    </source>
</evidence>
<keyword evidence="2" id="KW-0758">Storage protein</keyword>
<dbReference type="Proteomes" id="UP001187531">
    <property type="component" value="Unassembled WGS sequence"/>
</dbReference>
<evidence type="ECO:0000256" key="4">
    <source>
        <dbReference type="ARBA" id="ARBA00023180"/>
    </source>
</evidence>
<feature type="domain" description="VWFD" evidence="7">
    <location>
        <begin position="1378"/>
        <end position="1553"/>
    </location>
</feature>
<dbReference type="GO" id="GO:0045735">
    <property type="term" value="F:nutrient reservoir activity"/>
    <property type="evidence" value="ECO:0007669"/>
    <property type="project" value="UniProtKB-KW"/>
</dbReference>
<dbReference type="SMART" id="SM01169">
    <property type="entry name" value="DUF1943"/>
    <property type="match status" value="1"/>
</dbReference>
<dbReference type="Pfam" id="PF01347">
    <property type="entry name" value="Vitellogenin_N"/>
    <property type="match status" value="1"/>
</dbReference>
<dbReference type="EMBL" id="JAVRJZ010000004">
    <property type="protein sequence ID" value="KAK2723836.1"/>
    <property type="molecule type" value="Genomic_DNA"/>
</dbReference>
<dbReference type="InterPro" id="IPR001747">
    <property type="entry name" value="Vitellogenin_N"/>
</dbReference>
<protein>
    <recommendedName>
        <fullName evidence="10">Vitellogenin</fullName>
    </recommendedName>
</protein>